<keyword evidence="3" id="KW-1185">Reference proteome</keyword>
<dbReference type="EMBL" id="BJMM01000106">
    <property type="protein sequence ID" value="GEB54306.1"/>
    <property type="molecule type" value="Genomic_DNA"/>
</dbReference>
<comment type="caution">
    <text evidence="2">The sequence shown here is derived from an EMBL/GenBank/DDBJ whole genome shotgun (WGS) entry which is preliminary data.</text>
</comment>
<evidence type="ECO:0000313" key="2">
    <source>
        <dbReference type="EMBL" id="GEB54306.1"/>
    </source>
</evidence>
<protein>
    <submittedName>
        <fullName evidence="2">Uncharacterized protein</fullName>
    </submittedName>
</protein>
<feature type="compositionally biased region" description="Basic and acidic residues" evidence="1">
    <location>
        <begin position="1"/>
        <end position="18"/>
    </location>
</feature>
<dbReference type="Proteomes" id="UP000319210">
    <property type="component" value="Unassembled WGS sequence"/>
</dbReference>
<evidence type="ECO:0000313" key="3">
    <source>
        <dbReference type="Proteomes" id="UP000319210"/>
    </source>
</evidence>
<dbReference type="AlphaFoldDB" id="A0A4Y3R9E3"/>
<feature type="compositionally biased region" description="Low complexity" evidence="1">
    <location>
        <begin position="68"/>
        <end position="85"/>
    </location>
</feature>
<name>A0A4Y3R9E3_STRCI</name>
<accession>A0A4Y3R9E3</accession>
<organism evidence="2 3">
    <name type="scientific">Streptomyces cacaoi</name>
    <dbReference type="NCBI Taxonomy" id="1898"/>
    <lineage>
        <taxon>Bacteria</taxon>
        <taxon>Bacillati</taxon>
        <taxon>Actinomycetota</taxon>
        <taxon>Actinomycetes</taxon>
        <taxon>Kitasatosporales</taxon>
        <taxon>Streptomycetaceae</taxon>
        <taxon>Streptomyces</taxon>
    </lineage>
</organism>
<sequence length="211" mass="22778">MSESKEDKIEPIDSKYDEDPLPPPEEGDGEEPEPSADNGKDLSGLVPKDEVAWDEPPSFNKDPQDIEQSQSDGPPDAPDPGSASDLKIDLASVRTTEESMLTEARTAVAAYEELRSKVLSQQDTVFGQGATVKDLVYDGPNPGKIVETPHPFATSGEKFADEMNPAMERALLQVGSALEKLGEYIALINHSGQVYAHTDRESRFPDPPAAG</sequence>
<evidence type="ECO:0000256" key="1">
    <source>
        <dbReference type="SAM" id="MobiDB-lite"/>
    </source>
</evidence>
<reference evidence="2 3" key="1">
    <citation type="submission" date="2019-06" db="EMBL/GenBank/DDBJ databases">
        <title>Whole genome shotgun sequence of Streptomyces cacaoi subsp. cacaoi NBRC 12748.</title>
        <authorList>
            <person name="Hosoyama A."/>
            <person name="Uohara A."/>
            <person name="Ohji S."/>
            <person name="Ichikawa N."/>
        </authorList>
    </citation>
    <scope>NUCLEOTIDE SEQUENCE [LARGE SCALE GENOMIC DNA]</scope>
    <source>
        <strain evidence="2 3">NBRC 12748</strain>
    </source>
</reference>
<feature type="compositionally biased region" description="Acidic residues" evidence="1">
    <location>
        <begin position="25"/>
        <end position="34"/>
    </location>
</feature>
<gene>
    <name evidence="2" type="ORF">SCA03_68570</name>
</gene>
<dbReference type="RefSeq" id="WP_158102303.1">
    <property type="nucleotide sequence ID" value="NZ_BJMM01000106.1"/>
</dbReference>
<proteinExistence type="predicted"/>
<feature type="region of interest" description="Disordered" evidence="1">
    <location>
        <begin position="1"/>
        <end position="88"/>
    </location>
</feature>